<evidence type="ECO:0000256" key="1">
    <source>
        <dbReference type="SAM" id="MobiDB-lite"/>
    </source>
</evidence>
<evidence type="ECO:0000313" key="2">
    <source>
        <dbReference type="Ensembl" id="ENSSMAP00000024442.1"/>
    </source>
</evidence>
<dbReference type="GO" id="GO:0010972">
    <property type="term" value="P:negative regulation of G2/M transition of mitotic cell cycle"/>
    <property type="evidence" value="ECO:0007669"/>
    <property type="project" value="InterPro"/>
</dbReference>
<evidence type="ECO:0000313" key="3">
    <source>
        <dbReference type="Proteomes" id="UP000694558"/>
    </source>
</evidence>
<dbReference type="Ensembl" id="ENSSMAT00000024735.2">
    <property type="protein sequence ID" value="ENSSMAP00000024442.1"/>
    <property type="gene ID" value="ENSSMAG00000014948.2"/>
</dbReference>
<feature type="region of interest" description="Disordered" evidence="1">
    <location>
        <begin position="1"/>
        <end position="73"/>
    </location>
</feature>
<organism evidence="2 3">
    <name type="scientific">Scophthalmus maximus</name>
    <name type="common">Turbot</name>
    <name type="synonym">Psetta maxima</name>
    <dbReference type="NCBI Taxonomy" id="52904"/>
    <lineage>
        <taxon>Eukaryota</taxon>
        <taxon>Metazoa</taxon>
        <taxon>Chordata</taxon>
        <taxon>Craniata</taxon>
        <taxon>Vertebrata</taxon>
        <taxon>Euteleostomi</taxon>
        <taxon>Actinopterygii</taxon>
        <taxon>Neopterygii</taxon>
        <taxon>Teleostei</taxon>
        <taxon>Neoteleostei</taxon>
        <taxon>Acanthomorphata</taxon>
        <taxon>Carangaria</taxon>
        <taxon>Pleuronectiformes</taxon>
        <taxon>Pleuronectoidei</taxon>
        <taxon>Scophthalmidae</taxon>
        <taxon>Scophthalmus</taxon>
    </lineage>
</organism>
<feature type="region of interest" description="Disordered" evidence="1">
    <location>
        <begin position="144"/>
        <end position="164"/>
    </location>
</feature>
<dbReference type="Proteomes" id="UP000694558">
    <property type="component" value="Chromosome 6"/>
</dbReference>
<dbReference type="Pfam" id="PF15734">
    <property type="entry name" value="MIIP"/>
    <property type="match status" value="1"/>
</dbReference>
<reference evidence="2" key="2">
    <citation type="submission" date="2025-08" db="UniProtKB">
        <authorList>
            <consortium name="Ensembl"/>
        </authorList>
    </citation>
    <scope>IDENTIFICATION</scope>
</reference>
<dbReference type="GeneTree" id="ENSGT00390000003768"/>
<gene>
    <name evidence="2" type="primary">LOC118309052</name>
</gene>
<dbReference type="InterPro" id="IPR031466">
    <property type="entry name" value="MIIP"/>
</dbReference>
<name>A0A8D3AW08_SCOMX</name>
<dbReference type="OrthoDB" id="10002384at2759"/>
<dbReference type="PANTHER" id="PTHR34831">
    <property type="entry name" value="MIGRATION AND INVASION-INHIBITORY PROTEIN"/>
    <property type="match status" value="1"/>
</dbReference>
<dbReference type="RefSeq" id="XP_035486538.1">
    <property type="nucleotide sequence ID" value="XM_035630645.2"/>
</dbReference>
<dbReference type="OMA" id="ARHNFQH"/>
<dbReference type="GO" id="GO:0030336">
    <property type="term" value="P:negative regulation of cell migration"/>
    <property type="evidence" value="ECO:0007669"/>
    <property type="project" value="InterPro"/>
</dbReference>
<dbReference type="PANTHER" id="PTHR34831:SF1">
    <property type="entry name" value="MIGRATION AND INVASION-INHIBITORY PROTEIN"/>
    <property type="match status" value="1"/>
</dbReference>
<dbReference type="AlphaFoldDB" id="A0A8D3AW08"/>
<proteinExistence type="predicted"/>
<feature type="compositionally biased region" description="Polar residues" evidence="1">
    <location>
        <begin position="86"/>
        <end position="101"/>
    </location>
</feature>
<accession>A0A8D3AW08</accession>
<protein>
    <submittedName>
        <fullName evidence="2">Migration and invasion inhibitory protein</fullName>
    </submittedName>
</protein>
<reference evidence="2" key="1">
    <citation type="submission" date="2023-05" db="EMBL/GenBank/DDBJ databases">
        <title>High-quality long-read genome of Scophthalmus maximus.</title>
        <authorList>
            <person name="Lien S."/>
            <person name="Martinez P."/>
        </authorList>
    </citation>
    <scope>NUCLEOTIDE SEQUENCE [LARGE SCALE GENOMIC DNA]</scope>
</reference>
<sequence length="406" mass="45711">MSSPGRVDALRERNQHLLNELKRQREKLERLSGRGQNRKRDREDEAEEERRRPEETATRTEGDRGAARAALLKPTVRFADARERQTCVQRTVSTPPATSTHGGAAQHADPSDVLKDSDMCLQVQDGLRDTRLHNNTKSCLVKNLEEQREEPSGGTFQSDECEEIPASDRHRLQPLLGYDWIAGILDAEDTFVERPDEFFNDLRIFRSLHKNDCVHSPQAAAFSAENHPGLALLIDKDAPEANTDTHQCTFSYRMNSRLFPVPLHSQDCCPVCKKHKSSHPHTTSEPALVRVSIPRSTLLPPYKYKAHRRCSFDPSDSLGLPSHCLSGWSHTGQSTLPPPSSLDLRSSLNTKSSSWLQNKELEDLSVPQVPANQISDQISNVSRLARHNFQHVSPKKKLQSTSYPVC</sequence>
<feature type="compositionally biased region" description="Basic and acidic residues" evidence="1">
    <location>
        <begin position="8"/>
        <end position="66"/>
    </location>
</feature>
<feature type="region of interest" description="Disordered" evidence="1">
    <location>
        <begin position="86"/>
        <end position="111"/>
    </location>
</feature>
<dbReference type="GeneID" id="118309052"/>